<protein>
    <submittedName>
        <fullName evidence="1">Uncharacterized protein</fullName>
    </submittedName>
</protein>
<reference evidence="1 2" key="1">
    <citation type="submission" date="2020-10" db="EMBL/GenBank/DDBJ databases">
        <authorList>
            <person name="Castelo-Branco R."/>
            <person name="Eusebio N."/>
            <person name="Adriana R."/>
            <person name="Vieira A."/>
            <person name="Brugerolle De Fraissinette N."/>
            <person name="Rezende De Castro R."/>
            <person name="Schneider M.P."/>
            <person name="Vasconcelos V."/>
            <person name="Leao P.N."/>
        </authorList>
    </citation>
    <scope>NUCLEOTIDE SEQUENCE [LARGE SCALE GENOMIC DNA]</scope>
    <source>
        <strain evidence="1 2">LEGE 06226</strain>
    </source>
</reference>
<dbReference type="Proteomes" id="UP000640725">
    <property type="component" value="Unassembled WGS sequence"/>
</dbReference>
<dbReference type="RefSeq" id="WP_193870696.1">
    <property type="nucleotide sequence ID" value="NZ_JADEWU010000051.1"/>
</dbReference>
<accession>A0ABR9UGG2</accession>
<name>A0ABR9UGG2_9CYAN</name>
<proteinExistence type="predicted"/>
<evidence type="ECO:0000313" key="2">
    <source>
        <dbReference type="Proteomes" id="UP000640725"/>
    </source>
</evidence>
<sequence length="207" mass="23853">MNKLLQQVMEELEKLPDEEQNAIATRFLAELQVENLENNSQLATFNQNDLAAKLSGRSRWDISVYNRENQLILIVEVKRRSNPPLPWVIELGGKIFESENFPKTPYIMLAFTDSIYLWSNLNHQKQITEPSYIIDATLIFKPYFEQVGVTADQINSQSFEMIVTSWLREIIHSQNFGKESDKSQQWLVESGLGTAIAGGYFQYEDIA</sequence>
<keyword evidence="2" id="KW-1185">Reference proteome</keyword>
<comment type="caution">
    <text evidence="1">The sequence shown here is derived from an EMBL/GenBank/DDBJ whole genome shotgun (WGS) entry which is preliminary data.</text>
</comment>
<dbReference type="EMBL" id="JADEWU010000051">
    <property type="protein sequence ID" value="MBE9145226.1"/>
    <property type="molecule type" value="Genomic_DNA"/>
</dbReference>
<organism evidence="1 2">
    <name type="scientific">Planktothrix mougeotii LEGE 06226</name>
    <dbReference type="NCBI Taxonomy" id="1828728"/>
    <lineage>
        <taxon>Bacteria</taxon>
        <taxon>Bacillati</taxon>
        <taxon>Cyanobacteriota</taxon>
        <taxon>Cyanophyceae</taxon>
        <taxon>Oscillatoriophycideae</taxon>
        <taxon>Oscillatoriales</taxon>
        <taxon>Microcoleaceae</taxon>
        <taxon>Planktothrix</taxon>
    </lineage>
</organism>
<gene>
    <name evidence="1" type="ORF">IQ236_18675</name>
</gene>
<evidence type="ECO:0000313" key="1">
    <source>
        <dbReference type="EMBL" id="MBE9145226.1"/>
    </source>
</evidence>